<evidence type="ECO:0000256" key="5">
    <source>
        <dbReference type="ARBA" id="ARBA00022723"/>
    </source>
</evidence>
<dbReference type="PRINTS" id="PR00502">
    <property type="entry name" value="NUDIXFAMILY"/>
</dbReference>
<gene>
    <name evidence="13" type="ORF">B1B05_13835</name>
    <name evidence="14" type="ORF">SAMN05443094_106257</name>
</gene>
<comment type="cofactor">
    <cofactor evidence="1">
        <name>Mg(2+)</name>
        <dbReference type="ChEBI" id="CHEBI:18420"/>
    </cofactor>
</comment>
<dbReference type="Proteomes" id="UP000215545">
    <property type="component" value="Unassembled WGS sequence"/>
</dbReference>
<dbReference type="GO" id="GO:0044716">
    <property type="term" value="F:8-oxo-GDP phosphatase activity"/>
    <property type="evidence" value="ECO:0007669"/>
    <property type="project" value="TreeGrafter"/>
</dbReference>
<dbReference type="InterPro" id="IPR015797">
    <property type="entry name" value="NUDIX_hydrolase-like_dom_sf"/>
</dbReference>
<dbReference type="STRING" id="1017273.SAMN05443094_106257"/>
<evidence type="ECO:0000256" key="3">
    <source>
        <dbReference type="ARBA" id="ARBA00022457"/>
    </source>
</evidence>
<evidence type="ECO:0000256" key="10">
    <source>
        <dbReference type="ARBA" id="ARBA00035861"/>
    </source>
</evidence>
<dbReference type="EMBL" id="FTLX01000006">
    <property type="protein sequence ID" value="SIR27615.1"/>
    <property type="molecule type" value="Genomic_DNA"/>
</dbReference>
<evidence type="ECO:0000256" key="4">
    <source>
        <dbReference type="ARBA" id="ARBA00022705"/>
    </source>
</evidence>
<dbReference type="AlphaFoldDB" id="A0A1N6ZLF5"/>
<dbReference type="EC" id="3.6.1.55" evidence="11"/>
<protein>
    <recommendedName>
        <fullName evidence="11">8-oxo-dGTP diphosphatase</fullName>
        <ecNumber evidence="11">3.6.1.55</ecNumber>
    </recommendedName>
</protein>
<dbReference type="EMBL" id="MWSK01000006">
    <property type="protein sequence ID" value="OXS76735.1"/>
    <property type="molecule type" value="Genomic_DNA"/>
</dbReference>
<dbReference type="GO" id="GO:0006281">
    <property type="term" value="P:DNA repair"/>
    <property type="evidence" value="ECO:0007669"/>
    <property type="project" value="UniProtKB-KW"/>
</dbReference>
<dbReference type="GO" id="GO:0046872">
    <property type="term" value="F:metal ion binding"/>
    <property type="evidence" value="ECO:0007669"/>
    <property type="project" value="UniProtKB-KW"/>
</dbReference>
<comment type="similarity">
    <text evidence="2">Belongs to the Nudix hydrolase family.</text>
</comment>
<reference evidence="16" key="2">
    <citation type="submission" date="2017-03" db="EMBL/GenBank/DDBJ databases">
        <title>Bacillus sp. V-88(T) DSM27956, whole genome shotgun sequencing project.</title>
        <authorList>
            <person name="Dastager S.G."/>
            <person name="Neurgaonkar P.S."/>
            <person name="Dharne M.S."/>
        </authorList>
    </citation>
    <scope>NUCLEOTIDE SEQUENCE [LARGE SCALE GENOMIC DNA]</scope>
    <source>
        <strain evidence="16">DSM 25145</strain>
    </source>
</reference>
<keyword evidence="6" id="KW-0227">DNA damage</keyword>
<evidence type="ECO:0000256" key="8">
    <source>
        <dbReference type="ARBA" id="ARBA00022842"/>
    </source>
</evidence>
<dbReference type="Proteomes" id="UP000186385">
    <property type="component" value="Unassembled WGS sequence"/>
</dbReference>
<dbReference type="Gene3D" id="3.90.79.10">
    <property type="entry name" value="Nucleoside Triphosphate Pyrophosphohydrolase"/>
    <property type="match status" value="1"/>
</dbReference>
<evidence type="ECO:0000313" key="14">
    <source>
        <dbReference type="EMBL" id="SIR27615.1"/>
    </source>
</evidence>
<sequence>MKKTVHVVGAVMEREDRSILCALRSPDMTLPNLWEFPGGKIEAGETPEQSLKREIQEELGCEVSVGGQIKDVVYEYEAVIVHLLTYEANIVNGAPEAKEHAELKWVKREQLSDLTWAPADIPTIEALQKQGNMR</sequence>
<evidence type="ECO:0000256" key="11">
    <source>
        <dbReference type="ARBA" id="ARBA00038905"/>
    </source>
</evidence>
<dbReference type="CDD" id="cd03425">
    <property type="entry name" value="NUDIX_MutT_NudA_like"/>
    <property type="match status" value="1"/>
</dbReference>
<keyword evidence="8" id="KW-0460">Magnesium</keyword>
<dbReference type="Pfam" id="PF00293">
    <property type="entry name" value="NUDIX"/>
    <property type="match status" value="1"/>
</dbReference>
<dbReference type="RefSeq" id="WP_045849036.1">
    <property type="nucleotide sequence ID" value="NZ_FTLX01000006.1"/>
</dbReference>
<dbReference type="PANTHER" id="PTHR47707">
    <property type="entry name" value="8-OXO-DGTP DIPHOSPHATASE"/>
    <property type="match status" value="1"/>
</dbReference>
<evidence type="ECO:0000313" key="15">
    <source>
        <dbReference type="Proteomes" id="UP000186385"/>
    </source>
</evidence>
<evidence type="ECO:0000256" key="7">
    <source>
        <dbReference type="ARBA" id="ARBA00022801"/>
    </source>
</evidence>
<dbReference type="PROSITE" id="PS51462">
    <property type="entry name" value="NUDIX"/>
    <property type="match status" value="1"/>
</dbReference>
<comment type="catalytic activity">
    <reaction evidence="10">
        <text>8-oxo-dGTP + H2O = 8-oxo-dGMP + diphosphate + H(+)</text>
        <dbReference type="Rhea" id="RHEA:31575"/>
        <dbReference type="ChEBI" id="CHEBI:15377"/>
        <dbReference type="ChEBI" id="CHEBI:15378"/>
        <dbReference type="ChEBI" id="CHEBI:33019"/>
        <dbReference type="ChEBI" id="CHEBI:63224"/>
        <dbReference type="ChEBI" id="CHEBI:77896"/>
        <dbReference type="EC" id="3.6.1.55"/>
    </reaction>
</comment>
<evidence type="ECO:0000256" key="6">
    <source>
        <dbReference type="ARBA" id="ARBA00022763"/>
    </source>
</evidence>
<evidence type="ECO:0000259" key="12">
    <source>
        <dbReference type="PROSITE" id="PS51462"/>
    </source>
</evidence>
<dbReference type="InterPro" id="IPR000086">
    <property type="entry name" value="NUDIX_hydrolase_dom"/>
</dbReference>
<evidence type="ECO:0000256" key="9">
    <source>
        <dbReference type="ARBA" id="ARBA00023204"/>
    </source>
</evidence>
<keyword evidence="16" id="KW-1185">Reference proteome</keyword>
<keyword evidence="5" id="KW-0479">Metal-binding</keyword>
<dbReference type="SUPFAM" id="SSF55811">
    <property type="entry name" value="Nudix"/>
    <property type="match status" value="1"/>
</dbReference>
<accession>A0A1N6ZLF5</accession>
<organism evidence="14 15">
    <name type="scientific">Domibacillus enclensis</name>
    <dbReference type="NCBI Taxonomy" id="1017273"/>
    <lineage>
        <taxon>Bacteria</taxon>
        <taxon>Bacillati</taxon>
        <taxon>Bacillota</taxon>
        <taxon>Bacilli</taxon>
        <taxon>Bacillales</taxon>
        <taxon>Bacillaceae</taxon>
        <taxon>Domibacillus</taxon>
    </lineage>
</organism>
<reference evidence="13" key="3">
    <citation type="submission" date="2017-03" db="EMBL/GenBank/DDBJ databases">
        <authorList>
            <person name="Dastager S.G."/>
            <person name="Neurgaonkar P.S."/>
            <person name="Dharne M.S."/>
        </authorList>
    </citation>
    <scope>NUCLEOTIDE SEQUENCE</scope>
    <source>
        <strain evidence="13">DSM 25145</strain>
    </source>
</reference>
<dbReference type="PANTHER" id="PTHR47707:SF1">
    <property type="entry name" value="NUDIX HYDROLASE FAMILY PROTEIN"/>
    <property type="match status" value="1"/>
</dbReference>
<name>A0A1N6ZLF5_9BACI</name>
<feature type="domain" description="Nudix hydrolase" evidence="12">
    <location>
        <begin position="3"/>
        <end position="128"/>
    </location>
</feature>
<evidence type="ECO:0000313" key="16">
    <source>
        <dbReference type="Proteomes" id="UP000215545"/>
    </source>
</evidence>
<keyword evidence="9" id="KW-0234">DNA repair</keyword>
<dbReference type="InterPro" id="IPR047127">
    <property type="entry name" value="MutT-like"/>
</dbReference>
<dbReference type="GO" id="GO:0035539">
    <property type="term" value="F:8-oxo-7,8-dihydrodeoxyguanosine triphosphate pyrophosphatase activity"/>
    <property type="evidence" value="ECO:0007669"/>
    <property type="project" value="UniProtKB-EC"/>
</dbReference>
<dbReference type="InterPro" id="IPR020476">
    <property type="entry name" value="Nudix_hydrolase"/>
</dbReference>
<dbReference type="OrthoDB" id="9810648at2"/>
<dbReference type="GO" id="GO:0008413">
    <property type="term" value="F:8-oxo-7,8-dihydroguanosine triphosphate pyrophosphatase activity"/>
    <property type="evidence" value="ECO:0007669"/>
    <property type="project" value="TreeGrafter"/>
</dbReference>
<keyword evidence="7" id="KW-0378">Hydrolase</keyword>
<keyword evidence="4" id="KW-0235">DNA replication</keyword>
<evidence type="ECO:0000256" key="1">
    <source>
        <dbReference type="ARBA" id="ARBA00001946"/>
    </source>
</evidence>
<evidence type="ECO:0000313" key="13">
    <source>
        <dbReference type="EMBL" id="OXS76735.1"/>
    </source>
</evidence>
<evidence type="ECO:0000256" key="2">
    <source>
        <dbReference type="ARBA" id="ARBA00005582"/>
    </source>
</evidence>
<keyword evidence="3" id="KW-0515">Mutator protein</keyword>
<dbReference type="GO" id="GO:0006260">
    <property type="term" value="P:DNA replication"/>
    <property type="evidence" value="ECO:0007669"/>
    <property type="project" value="UniProtKB-KW"/>
</dbReference>
<proteinExistence type="inferred from homology"/>
<dbReference type="GO" id="GO:0044715">
    <property type="term" value="F:8-oxo-dGDP phosphatase activity"/>
    <property type="evidence" value="ECO:0007669"/>
    <property type="project" value="TreeGrafter"/>
</dbReference>
<reference evidence="14 15" key="1">
    <citation type="submission" date="2017-01" db="EMBL/GenBank/DDBJ databases">
        <authorList>
            <person name="Mah S.A."/>
            <person name="Swanson W.J."/>
            <person name="Moy G.W."/>
            <person name="Vacquier V.D."/>
        </authorList>
    </citation>
    <scope>NUCLEOTIDE SEQUENCE [LARGE SCALE GENOMIC DNA]</scope>
    <source>
        <strain evidence="14 15">NIO-1016</strain>
    </source>
</reference>